<name>A0A9X4H890_9FIRM</name>
<keyword evidence="1" id="KW-1133">Transmembrane helix</keyword>
<keyword evidence="1" id="KW-0812">Transmembrane</keyword>
<organism evidence="2 3">
    <name type="scientific">Pelotomaculum isophthalicicum JI</name>
    <dbReference type="NCBI Taxonomy" id="947010"/>
    <lineage>
        <taxon>Bacteria</taxon>
        <taxon>Bacillati</taxon>
        <taxon>Bacillota</taxon>
        <taxon>Clostridia</taxon>
        <taxon>Eubacteriales</taxon>
        <taxon>Desulfotomaculaceae</taxon>
        <taxon>Pelotomaculum</taxon>
    </lineage>
</organism>
<feature type="transmembrane region" description="Helical" evidence="1">
    <location>
        <begin position="46"/>
        <end position="70"/>
    </location>
</feature>
<dbReference type="Proteomes" id="UP001154312">
    <property type="component" value="Unassembled WGS sequence"/>
</dbReference>
<dbReference type="PANTHER" id="PTHR36443:SF1">
    <property type="entry name" value="BSR5223 PROTEIN"/>
    <property type="match status" value="1"/>
</dbReference>
<reference evidence="2" key="1">
    <citation type="submission" date="2022-02" db="EMBL/GenBank/DDBJ databases">
        <authorList>
            <person name="Leng L."/>
        </authorList>
    </citation>
    <scope>NUCLEOTIDE SEQUENCE</scope>
    <source>
        <strain evidence="2">JI</strain>
    </source>
</reference>
<dbReference type="AlphaFoldDB" id="A0A9X4H890"/>
<proteinExistence type="predicted"/>
<feature type="transmembrane region" description="Helical" evidence="1">
    <location>
        <begin position="9"/>
        <end position="26"/>
    </location>
</feature>
<evidence type="ECO:0000313" key="3">
    <source>
        <dbReference type="Proteomes" id="UP001154312"/>
    </source>
</evidence>
<dbReference type="RefSeq" id="WP_277444049.1">
    <property type="nucleotide sequence ID" value="NZ_JAKOAV010000017.1"/>
</dbReference>
<dbReference type="EMBL" id="JAKOAV010000017">
    <property type="protein sequence ID" value="MDF9408689.1"/>
    <property type="molecule type" value="Genomic_DNA"/>
</dbReference>
<dbReference type="Pfam" id="PF11146">
    <property type="entry name" value="DUF2905"/>
    <property type="match status" value="1"/>
</dbReference>
<comment type="caution">
    <text evidence="2">The sequence shown here is derived from an EMBL/GenBank/DDBJ whole genome shotgun (WGS) entry which is preliminary data.</text>
</comment>
<dbReference type="InterPro" id="IPR021320">
    <property type="entry name" value="DUF2905"/>
</dbReference>
<keyword evidence="3" id="KW-1185">Reference proteome</keyword>
<evidence type="ECO:0000256" key="1">
    <source>
        <dbReference type="SAM" id="Phobius"/>
    </source>
</evidence>
<protein>
    <submittedName>
        <fullName evidence="2">DUF2905 domain-containing protein</fullName>
    </submittedName>
</protein>
<keyword evidence="1" id="KW-0472">Membrane</keyword>
<evidence type="ECO:0000313" key="2">
    <source>
        <dbReference type="EMBL" id="MDF9408689.1"/>
    </source>
</evidence>
<sequence>MLESFGKMILLLGLFLIIIGGLLLIGGKLFGLGHLPGDIFVQKQNFSFYFPVVTCVVLSILLTIIVNLFMRR</sequence>
<accession>A0A9X4H890</accession>
<dbReference type="PANTHER" id="PTHR36443">
    <property type="entry name" value="BSR5223 PROTEIN"/>
    <property type="match status" value="1"/>
</dbReference>
<gene>
    <name evidence="2" type="ORF">L7E55_10025</name>
</gene>